<dbReference type="InterPro" id="IPR016181">
    <property type="entry name" value="Acyl_CoA_acyltransferase"/>
</dbReference>
<sequence>MDAKAPETPSALDVRCYSGAAISPWLDDLARLRIAVFRDWPYLYDGDADYEAQYLQTYLQSPRSIVVLAFDGDQVVGASTGMPLAAESRTFLEAFDGVSVDPQEVFYCGESVLLPQYRGRGIGHRFFDEREAHARSYGDYAWTAFCAVDREAGHPRRPAFHRGNEAFWSKRGYRPRPELQAHLTWREVGGAVADHSLTFWLRPLERTR</sequence>
<evidence type="ECO:0000259" key="1">
    <source>
        <dbReference type="PROSITE" id="PS51186"/>
    </source>
</evidence>
<accession>A0ABX7RCZ4</accession>
<organism evidence="2 3">
    <name type="scientific">Lysobacter arenosi</name>
    <dbReference type="NCBI Taxonomy" id="2795387"/>
    <lineage>
        <taxon>Bacteria</taxon>
        <taxon>Pseudomonadati</taxon>
        <taxon>Pseudomonadota</taxon>
        <taxon>Gammaproteobacteria</taxon>
        <taxon>Lysobacterales</taxon>
        <taxon>Lysobacteraceae</taxon>
        <taxon>Lysobacter</taxon>
    </lineage>
</organism>
<dbReference type="PROSITE" id="PS51186">
    <property type="entry name" value="GNAT"/>
    <property type="match status" value="1"/>
</dbReference>
<evidence type="ECO:0000313" key="2">
    <source>
        <dbReference type="EMBL" id="QSX75301.1"/>
    </source>
</evidence>
<feature type="domain" description="N-acetyltransferase" evidence="1">
    <location>
        <begin position="12"/>
        <end position="186"/>
    </location>
</feature>
<dbReference type="Gene3D" id="3.40.630.30">
    <property type="match status" value="1"/>
</dbReference>
<dbReference type="CDD" id="cd04301">
    <property type="entry name" value="NAT_SF"/>
    <property type="match status" value="1"/>
</dbReference>
<evidence type="ECO:0000313" key="3">
    <source>
        <dbReference type="Proteomes" id="UP000663400"/>
    </source>
</evidence>
<reference evidence="2 3" key="1">
    <citation type="submission" date="2021-02" db="EMBL/GenBank/DDBJ databases">
        <title>Lysobacter arenosi sp. nov., isolated from soil of gangwondo yeongwol, south Korea.</title>
        <authorList>
            <person name="Kim K.R."/>
            <person name="Kim K.H."/>
            <person name="Jeon C.O."/>
        </authorList>
    </citation>
    <scope>NUCLEOTIDE SEQUENCE [LARGE SCALE GENOMIC DNA]</scope>
    <source>
        <strain evidence="2 3">R7</strain>
    </source>
</reference>
<keyword evidence="3" id="KW-1185">Reference proteome</keyword>
<dbReference type="RefSeq" id="WP_200604546.1">
    <property type="nucleotide sequence ID" value="NZ_CP071517.1"/>
</dbReference>
<dbReference type="SUPFAM" id="SSF55729">
    <property type="entry name" value="Acyl-CoA N-acyltransferases (Nat)"/>
    <property type="match status" value="1"/>
</dbReference>
<dbReference type="InterPro" id="IPR000182">
    <property type="entry name" value="GNAT_dom"/>
</dbReference>
<name>A0ABX7RCZ4_9GAMM</name>
<gene>
    <name evidence="2" type="ORF">HIV01_001635</name>
</gene>
<protein>
    <submittedName>
        <fullName evidence="2">GNAT family N-acetyltransferase</fullName>
    </submittedName>
</protein>
<dbReference type="Proteomes" id="UP000663400">
    <property type="component" value="Chromosome"/>
</dbReference>
<proteinExistence type="predicted"/>
<dbReference type="Pfam" id="PF00583">
    <property type="entry name" value="Acetyltransf_1"/>
    <property type="match status" value="1"/>
</dbReference>
<dbReference type="EMBL" id="CP071517">
    <property type="protein sequence ID" value="QSX75301.1"/>
    <property type="molecule type" value="Genomic_DNA"/>
</dbReference>